<sequence>MTETAKQGSPAPESGEDGLEAFKEMLGEQRERQGKLRHVQQFLTSPLFFDLRDKPIDVSDPPEVIEEHKRDLDYRIRVLESLTSMLTEERALLERTQSTVSRAQGEADSAGPGQDAPQAGGPEQDKMQAKTQDKAQGTS</sequence>
<dbReference type="AlphaFoldDB" id="A0A0F9NLA0"/>
<protein>
    <submittedName>
        <fullName evidence="2">Uncharacterized protein</fullName>
    </submittedName>
</protein>
<comment type="caution">
    <text evidence="2">The sequence shown here is derived from an EMBL/GenBank/DDBJ whole genome shotgun (WGS) entry which is preliminary data.</text>
</comment>
<dbReference type="EMBL" id="LAZR01007915">
    <property type="protein sequence ID" value="KKM82097.1"/>
    <property type="molecule type" value="Genomic_DNA"/>
</dbReference>
<gene>
    <name evidence="2" type="ORF">LCGC14_1322990</name>
</gene>
<proteinExistence type="predicted"/>
<feature type="compositionally biased region" description="Basic and acidic residues" evidence="1">
    <location>
        <begin position="123"/>
        <end position="133"/>
    </location>
</feature>
<feature type="compositionally biased region" description="Low complexity" evidence="1">
    <location>
        <begin position="110"/>
        <end position="122"/>
    </location>
</feature>
<organism evidence="2">
    <name type="scientific">marine sediment metagenome</name>
    <dbReference type="NCBI Taxonomy" id="412755"/>
    <lineage>
        <taxon>unclassified sequences</taxon>
        <taxon>metagenomes</taxon>
        <taxon>ecological metagenomes</taxon>
    </lineage>
</organism>
<accession>A0A0F9NLA0</accession>
<evidence type="ECO:0000256" key="1">
    <source>
        <dbReference type="SAM" id="MobiDB-lite"/>
    </source>
</evidence>
<evidence type="ECO:0000313" key="2">
    <source>
        <dbReference type="EMBL" id="KKM82097.1"/>
    </source>
</evidence>
<name>A0A0F9NLA0_9ZZZZ</name>
<reference evidence="2" key="1">
    <citation type="journal article" date="2015" name="Nature">
        <title>Complex archaea that bridge the gap between prokaryotes and eukaryotes.</title>
        <authorList>
            <person name="Spang A."/>
            <person name="Saw J.H."/>
            <person name="Jorgensen S.L."/>
            <person name="Zaremba-Niedzwiedzka K."/>
            <person name="Martijn J."/>
            <person name="Lind A.E."/>
            <person name="van Eijk R."/>
            <person name="Schleper C."/>
            <person name="Guy L."/>
            <person name="Ettema T.J."/>
        </authorList>
    </citation>
    <scope>NUCLEOTIDE SEQUENCE</scope>
</reference>
<feature type="region of interest" description="Disordered" evidence="1">
    <location>
        <begin position="94"/>
        <end position="139"/>
    </location>
</feature>